<gene>
    <name evidence="6" type="ORF">YH65_07180</name>
</gene>
<dbReference type="Gene3D" id="1.25.40.10">
    <property type="entry name" value="Tetratricopeptide repeat domain"/>
    <property type="match status" value="1"/>
</dbReference>
<dbReference type="InterPro" id="IPR011990">
    <property type="entry name" value="TPR-like_helical_dom_sf"/>
</dbReference>
<keyword evidence="7" id="KW-1185">Reference proteome</keyword>
<dbReference type="SMART" id="SM00671">
    <property type="entry name" value="SEL1"/>
    <property type="match status" value="1"/>
</dbReference>
<evidence type="ECO:0000256" key="2">
    <source>
        <dbReference type="ARBA" id="ARBA00012865"/>
    </source>
</evidence>
<sequence>MQFIEKVMNIENIELYLIVFLVFFTLWLIRNTVHHYRGEKRKVKNLHRFAREGEREAQHDLAQRYQKGNFVKKNCDRAAFWYHSAALKGDEKAKGHLEKFLQNHQKKKC</sequence>
<dbReference type="OrthoDB" id="5365194at2"/>
<evidence type="ECO:0000256" key="3">
    <source>
        <dbReference type="ARBA" id="ARBA00023157"/>
    </source>
</evidence>
<organism evidence="6 7">
    <name type="scientific">Sulfurovum lithotrophicum</name>
    <dbReference type="NCBI Taxonomy" id="206403"/>
    <lineage>
        <taxon>Bacteria</taxon>
        <taxon>Pseudomonadati</taxon>
        <taxon>Campylobacterota</taxon>
        <taxon>Epsilonproteobacteria</taxon>
        <taxon>Campylobacterales</taxon>
        <taxon>Sulfurovaceae</taxon>
        <taxon>Sulfurovum</taxon>
    </lineage>
</organism>
<dbReference type="GO" id="GO:0046677">
    <property type="term" value="P:response to antibiotic"/>
    <property type="evidence" value="ECO:0007669"/>
    <property type="project" value="UniProtKB-KW"/>
</dbReference>
<protein>
    <recommendedName>
        <fullName evidence="2">beta-lactamase</fullName>
        <ecNumber evidence="2">3.5.2.6</ecNumber>
    </recommendedName>
</protein>
<dbReference type="Proteomes" id="UP000034444">
    <property type="component" value="Chromosome"/>
</dbReference>
<feature type="transmembrane region" description="Helical" evidence="5">
    <location>
        <begin position="15"/>
        <end position="33"/>
    </location>
</feature>
<dbReference type="KEGG" id="slh:YH65_07180"/>
<evidence type="ECO:0000313" key="7">
    <source>
        <dbReference type="Proteomes" id="UP000034444"/>
    </source>
</evidence>
<name>A0A7U4RQV3_9BACT</name>
<keyword evidence="5" id="KW-0472">Membrane</keyword>
<keyword evidence="4" id="KW-0046">Antibiotic resistance</keyword>
<comment type="catalytic activity">
    <reaction evidence="1">
        <text>a beta-lactam + H2O = a substituted beta-amino acid</text>
        <dbReference type="Rhea" id="RHEA:20401"/>
        <dbReference type="ChEBI" id="CHEBI:15377"/>
        <dbReference type="ChEBI" id="CHEBI:35627"/>
        <dbReference type="ChEBI" id="CHEBI:140347"/>
        <dbReference type="EC" id="3.5.2.6"/>
    </reaction>
</comment>
<dbReference type="SUPFAM" id="SSF81901">
    <property type="entry name" value="HCP-like"/>
    <property type="match status" value="1"/>
</dbReference>
<dbReference type="GO" id="GO:0008800">
    <property type="term" value="F:beta-lactamase activity"/>
    <property type="evidence" value="ECO:0007669"/>
    <property type="project" value="UniProtKB-EC"/>
</dbReference>
<evidence type="ECO:0000256" key="4">
    <source>
        <dbReference type="ARBA" id="ARBA00023251"/>
    </source>
</evidence>
<dbReference type="InterPro" id="IPR006597">
    <property type="entry name" value="Sel1-like"/>
</dbReference>
<evidence type="ECO:0000256" key="1">
    <source>
        <dbReference type="ARBA" id="ARBA00001526"/>
    </source>
</evidence>
<dbReference type="EMBL" id="CP011308">
    <property type="protein sequence ID" value="AKF25200.1"/>
    <property type="molecule type" value="Genomic_DNA"/>
</dbReference>
<evidence type="ECO:0000256" key="5">
    <source>
        <dbReference type="SAM" id="Phobius"/>
    </source>
</evidence>
<reference evidence="6 7" key="1">
    <citation type="submission" date="2015-04" db="EMBL/GenBank/DDBJ databases">
        <title>Complete genome sequence of Sulfurovum lithotrophicum ATCC BAA-797T.</title>
        <authorList>
            <person name="Ahn J."/>
            <person name="Park G."/>
            <person name="Jeon W."/>
            <person name="Jang Y."/>
            <person name="Jang M."/>
            <person name="Lee H."/>
            <person name="Lee H."/>
        </authorList>
    </citation>
    <scope>NUCLEOTIDE SEQUENCE [LARGE SCALE GENOMIC DNA]</scope>
    <source>
        <strain evidence="7">ATCC BAA-797 / 42BKT</strain>
    </source>
</reference>
<keyword evidence="5" id="KW-0812">Transmembrane</keyword>
<reference evidence="7" key="2">
    <citation type="journal article" date="2017" name="Stand. Genomic Sci.">
        <title>Complete genome sequence of the sulfur-oxidizing chemolithoautotrophic Sulfurovum lithotrophicum 42BKTT.</title>
        <authorList>
            <person name="Jeon W."/>
            <person name="Priscilla L."/>
            <person name="Park G."/>
            <person name="Lee H."/>
            <person name="Lee N."/>
            <person name="Lee D."/>
            <person name="Kwon H."/>
            <person name="Ahn I."/>
            <person name="Lee C."/>
            <person name="Lee H."/>
            <person name="Ahn J."/>
        </authorList>
    </citation>
    <scope>NUCLEOTIDE SEQUENCE [LARGE SCALE GENOMIC DNA]</scope>
    <source>
        <strain evidence="7">ATCC BAA-797 / 42BKT</strain>
    </source>
</reference>
<dbReference type="AlphaFoldDB" id="A0A7U4RQV3"/>
<proteinExistence type="predicted"/>
<evidence type="ECO:0000313" key="6">
    <source>
        <dbReference type="EMBL" id="AKF25200.1"/>
    </source>
</evidence>
<dbReference type="Pfam" id="PF08238">
    <property type="entry name" value="Sel1"/>
    <property type="match status" value="1"/>
</dbReference>
<keyword evidence="5" id="KW-1133">Transmembrane helix</keyword>
<keyword evidence="3" id="KW-1015">Disulfide bond</keyword>
<accession>A0A7U4RQV3</accession>
<dbReference type="EC" id="3.5.2.6" evidence="2"/>
<dbReference type="RefSeq" id="WP_046551279.1">
    <property type="nucleotide sequence ID" value="NZ_CP011308.1"/>
</dbReference>